<dbReference type="eggNOG" id="COG1463">
    <property type="taxonomic scope" value="Bacteria"/>
</dbReference>
<dbReference type="Proteomes" id="UP000008881">
    <property type="component" value="Chromosome"/>
</dbReference>
<reference evidence="3 4" key="1">
    <citation type="journal article" date="2012" name="J. Bacteriol.">
        <title>Complete genome sequence of Enterobacter aerogenes KCTC 2190.</title>
        <authorList>
            <person name="Shin S.H."/>
            <person name="Kim S."/>
            <person name="Kim J.Y."/>
            <person name="Lee S."/>
            <person name="Um Y."/>
            <person name="Oh M.K."/>
            <person name="Kim Y.R."/>
            <person name="Lee J."/>
            <person name="Yang K.S."/>
        </authorList>
    </citation>
    <scope>NUCLEOTIDE SEQUENCE [LARGE SCALE GENOMIC DNA]</scope>
    <source>
        <strain evidence="3 4">KCTC 2190</strain>
    </source>
</reference>
<dbReference type="GO" id="GO:0005548">
    <property type="term" value="F:phospholipid transporter activity"/>
    <property type="evidence" value="ECO:0007669"/>
    <property type="project" value="TreeGrafter"/>
</dbReference>
<dbReference type="Pfam" id="PF02470">
    <property type="entry name" value="MlaD"/>
    <property type="match status" value="1"/>
</dbReference>
<keyword evidence="4" id="KW-1185">Reference proteome</keyword>
<dbReference type="NCBIfam" id="TIGR04430">
    <property type="entry name" value="OM_asym_MlaD"/>
    <property type="match status" value="1"/>
</dbReference>
<proteinExistence type="predicted"/>
<evidence type="ECO:0000256" key="1">
    <source>
        <dbReference type="SAM" id="MobiDB-lite"/>
    </source>
</evidence>
<dbReference type="GeneID" id="93314008"/>
<dbReference type="HOGENOM" id="CLU_107027_0_0_6"/>
<dbReference type="RefSeq" id="WP_015369501.1">
    <property type="nucleotide sequence ID" value="NC_015663.1"/>
</dbReference>
<protein>
    <recommendedName>
        <fullName evidence="2">Mce/MlaD domain-containing protein</fullName>
    </recommendedName>
</protein>
<dbReference type="AlphaFoldDB" id="A0A0H3FKA1"/>
<dbReference type="PANTHER" id="PTHR33371">
    <property type="entry name" value="INTERMEMBRANE PHOSPHOLIPID TRANSPORT SYSTEM BINDING PROTEIN MLAD-RELATED"/>
    <property type="match status" value="1"/>
</dbReference>
<name>A0A0H3FKA1_KLEAK</name>
<dbReference type="InterPro" id="IPR030970">
    <property type="entry name" value="ABC_MlaD"/>
</dbReference>
<dbReference type="PATRIC" id="fig|1028307.3.peg.880"/>
<evidence type="ECO:0000313" key="3">
    <source>
        <dbReference type="EMBL" id="AEG95809.1"/>
    </source>
</evidence>
<gene>
    <name evidence="3" type="ordered locus">EAE_04400</name>
</gene>
<dbReference type="GO" id="GO:0005543">
    <property type="term" value="F:phospholipid binding"/>
    <property type="evidence" value="ECO:0007669"/>
    <property type="project" value="TreeGrafter"/>
</dbReference>
<dbReference type="InterPro" id="IPR052336">
    <property type="entry name" value="MlaD_Phospholipid_Transporter"/>
</dbReference>
<evidence type="ECO:0000259" key="2">
    <source>
        <dbReference type="Pfam" id="PF02470"/>
    </source>
</evidence>
<accession>A0A0H3FKA1</accession>
<dbReference type="KEGG" id="eae:EAE_04400"/>
<sequence length="183" mass="19655">MQTKKNEIWVGVFLLAALLAALFVCLKAANVTSLRTEPTYRLYATFDNIGGLKARSPVRIGGVVVGRVADITLDPKTYLPRVAIDIDESYNHIPDTSSLAIRTSGLLGEQYLALNVGFEDPELGTAILKDGGTIQDTKSAMVLEDLIGQFLYNSKGSDNQNSDNDKAAAEGHTDATPQAGMTH</sequence>
<dbReference type="EMBL" id="CP002824">
    <property type="protein sequence ID" value="AEG95809.1"/>
    <property type="molecule type" value="Genomic_DNA"/>
</dbReference>
<dbReference type="OrthoDB" id="9788420at2"/>
<evidence type="ECO:0000313" key="4">
    <source>
        <dbReference type="Proteomes" id="UP000008881"/>
    </source>
</evidence>
<dbReference type="PANTHER" id="PTHR33371:SF4">
    <property type="entry name" value="INTERMEMBRANE PHOSPHOLIPID TRANSPORT SYSTEM BINDING PROTEIN MLAD"/>
    <property type="match status" value="1"/>
</dbReference>
<organism evidence="3 4">
    <name type="scientific">Klebsiella aerogenes (strain ATCC 13048 / DSM 30053 / CCUG 1429 / JCM 1235 / KCTC 2190 / NBRC 13534 / NCIMB 10102 / NCTC 10006 / CDC 819-56)</name>
    <name type="common">Enterobacter aerogenes</name>
    <dbReference type="NCBI Taxonomy" id="1028307"/>
    <lineage>
        <taxon>Bacteria</taxon>
        <taxon>Pseudomonadati</taxon>
        <taxon>Pseudomonadota</taxon>
        <taxon>Gammaproteobacteria</taxon>
        <taxon>Enterobacterales</taxon>
        <taxon>Enterobacteriaceae</taxon>
        <taxon>Klebsiella/Raoultella group</taxon>
        <taxon>Klebsiella</taxon>
    </lineage>
</organism>
<feature type="domain" description="Mce/MlaD" evidence="2">
    <location>
        <begin position="38"/>
        <end position="116"/>
    </location>
</feature>
<feature type="compositionally biased region" description="Basic and acidic residues" evidence="1">
    <location>
        <begin position="163"/>
        <end position="173"/>
    </location>
</feature>
<feature type="region of interest" description="Disordered" evidence="1">
    <location>
        <begin position="155"/>
        <end position="183"/>
    </location>
</feature>
<dbReference type="InterPro" id="IPR003399">
    <property type="entry name" value="Mce/MlaD"/>
</dbReference>